<dbReference type="EMBL" id="KI293065">
    <property type="protein sequence ID" value="ESA05398.1"/>
    <property type="molecule type" value="Genomic_DNA"/>
</dbReference>
<name>U9TGE8_RHIID</name>
<accession>U9TGE8</accession>
<organism evidence="1">
    <name type="scientific">Rhizophagus irregularis (strain DAOM 181602 / DAOM 197198 / MUCL 43194)</name>
    <name type="common">Arbuscular mycorrhizal fungus</name>
    <name type="synonym">Glomus intraradices</name>
    <dbReference type="NCBI Taxonomy" id="747089"/>
    <lineage>
        <taxon>Eukaryota</taxon>
        <taxon>Fungi</taxon>
        <taxon>Fungi incertae sedis</taxon>
        <taxon>Mucoromycota</taxon>
        <taxon>Glomeromycotina</taxon>
        <taxon>Glomeromycetes</taxon>
        <taxon>Glomerales</taxon>
        <taxon>Glomeraceae</taxon>
        <taxon>Rhizophagus</taxon>
    </lineage>
</organism>
<dbReference type="HOGENOM" id="CLU_2980272_0_0_1"/>
<gene>
    <name evidence="1" type="ORF">GLOINDRAFT_35572</name>
</gene>
<protein>
    <submittedName>
        <fullName evidence="1">Uncharacterized protein</fullName>
    </submittedName>
</protein>
<reference evidence="1" key="1">
    <citation type="submission" date="2013-07" db="EMBL/GenBank/DDBJ databases">
        <title>The genome of an arbuscular mycorrhizal fungus provides insights into the evolution of the oldest plant symbiosis.</title>
        <authorList>
            <consortium name="DOE Joint Genome Institute"/>
            <person name="Tisserant E."/>
            <person name="Malbreil M."/>
            <person name="Kuo A."/>
            <person name="Kohler A."/>
            <person name="Symeonidi A."/>
            <person name="Balestrini R."/>
            <person name="Charron P."/>
            <person name="Duensing N."/>
            <person name="Frei-dit-Frey N."/>
            <person name="Gianinazzi-Pearson V."/>
            <person name="Gilbert B."/>
            <person name="Handa Y."/>
            <person name="Hijri M."/>
            <person name="Kaul R."/>
            <person name="Kawaguchi M."/>
            <person name="Krajinski F."/>
            <person name="Lammers P."/>
            <person name="Lapierre D."/>
            <person name="Masclaux F.G."/>
            <person name="Murat C."/>
            <person name="Morin E."/>
            <person name="Ndikumana S."/>
            <person name="Pagni M."/>
            <person name="Petitpierre D."/>
            <person name="Requena N."/>
            <person name="Rosikiewicz P."/>
            <person name="Riley R."/>
            <person name="Saito K."/>
            <person name="San Clemente H."/>
            <person name="Shapiro H."/>
            <person name="van Tuinen D."/>
            <person name="Becard G."/>
            <person name="Bonfante P."/>
            <person name="Paszkowski U."/>
            <person name="Shachar-Hill Y."/>
            <person name="Young J.P."/>
            <person name="Sanders I.R."/>
            <person name="Henrissat B."/>
            <person name="Rensing S.A."/>
            <person name="Grigoriev I.V."/>
            <person name="Corradi N."/>
            <person name="Roux C."/>
            <person name="Martin F."/>
        </authorList>
    </citation>
    <scope>NUCLEOTIDE SEQUENCE</scope>
    <source>
        <strain evidence="1">DAOM 197198</strain>
    </source>
</reference>
<sequence>MFDNSSFPLFACSFIYYKGLRRESCHKTGSFTRAQEKLMSRSDRQRIKSKTTRPLVLI</sequence>
<proteinExistence type="predicted"/>
<dbReference type="AlphaFoldDB" id="U9TGE8"/>
<evidence type="ECO:0000313" key="1">
    <source>
        <dbReference type="EMBL" id="ESA05398.1"/>
    </source>
</evidence>